<dbReference type="InterPro" id="IPR011344">
    <property type="entry name" value="ssDNA-bd"/>
</dbReference>
<accession>A0A6M3IX97</accession>
<dbReference type="GO" id="GO:0009295">
    <property type="term" value="C:nucleoid"/>
    <property type="evidence" value="ECO:0007669"/>
    <property type="project" value="TreeGrafter"/>
</dbReference>
<dbReference type="PANTHER" id="PTHR10302:SF27">
    <property type="entry name" value="SINGLE-STRANDED DNA-BINDING PROTEIN"/>
    <property type="match status" value="1"/>
</dbReference>
<gene>
    <name evidence="2" type="ORF">MM415B00913_0029</name>
</gene>
<dbReference type="GO" id="GO:0006260">
    <property type="term" value="P:DNA replication"/>
    <property type="evidence" value="ECO:0007669"/>
    <property type="project" value="InterPro"/>
</dbReference>
<dbReference type="EMBL" id="MT141447">
    <property type="protein sequence ID" value="QJA61631.1"/>
    <property type="molecule type" value="Genomic_DNA"/>
</dbReference>
<proteinExistence type="inferred from homology"/>
<evidence type="ECO:0000256" key="1">
    <source>
        <dbReference type="ARBA" id="ARBA00023125"/>
    </source>
</evidence>
<dbReference type="SUPFAM" id="SSF50249">
    <property type="entry name" value="Nucleic acid-binding proteins"/>
    <property type="match status" value="1"/>
</dbReference>
<name>A0A6M3IX97_9ZZZZ</name>
<dbReference type="NCBIfam" id="TIGR00621">
    <property type="entry name" value="ssb"/>
    <property type="match status" value="1"/>
</dbReference>
<dbReference type="CDD" id="cd04496">
    <property type="entry name" value="SSB_OBF"/>
    <property type="match status" value="1"/>
</dbReference>
<evidence type="ECO:0000313" key="2">
    <source>
        <dbReference type="EMBL" id="QJA61631.1"/>
    </source>
</evidence>
<dbReference type="Gene3D" id="2.40.50.140">
    <property type="entry name" value="Nucleic acid-binding proteins"/>
    <property type="match status" value="1"/>
</dbReference>
<sequence length="116" mass="13195">MNKVILLGNLVADPETRYTSAGMEVTIFRLAVNQGKDKDTLFVKVSAFQKIAELIKTYCRKGNKVLIEGKLDIKNNKQKDETWKSYTQVIVNQIFFLGSKNKEAEAETEASYELPF</sequence>
<organism evidence="2">
    <name type="scientific">viral metagenome</name>
    <dbReference type="NCBI Taxonomy" id="1070528"/>
    <lineage>
        <taxon>unclassified sequences</taxon>
        <taxon>metagenomes</taxon>
        <taxon>organismal metagenomes</taxon>
    </lineage>
</organism>
<dbReference type="Pfam" id="PF00436">
    <property type="entry name" value="SSB"/>
    <property type="match status" value="1"/>
</dbReference>
<dbReference type="InterPro" id="IPR012340">
    <property type="entry name" value="NA-bd_OB-fold"/>
</dbReference>
<dbReference type="InterPro" id="IPR000424">
    <property type="entry name" value="Primosome_PriB/ssb"/>
</dbReference>
<reference evidence="2" key="1">
    <citation type="submission" date="2020-03" db="EMBL/GenBank/DDBJ databases">
        <title>The deep terrestrial virosphere.</title>
        <authorList>
            <person name="Holmfeldt K."/>
            <person name="Nilsson E."/>
            <person name="Simone D."/>
            <person name="Lopez-Fernandez M."/>
            <person name="Wu X."/>
            <person name="de Brujin I."/>
            <person name="Lundin D."/>
            <person name="Andersson A."/>
            <person name="Bertilsson S."/>
            <person name="Dopson M."/>
        </authorList>
    </citation>
    <scope>NUCLEOTIDE SEQUENCE</scope>
    <source>
        <strain evidence="2">MM415B00913</strain>
    </source>
</reference>
<dbReference type="AlphaFoldDB" id="A0A6M3IX97"/>
<dbReference type="PANTHER" id="PTHR10302">
    <property type="entry name" value="SINGLE-STRANDED DNA-BINDING PROTEIN"/>
    <property type="match status" value="1"/>
</dbReference>
<dbReference type="PIRSF" id="PIRSF002070">
    <property type="entry name" value="SSB"/>
    <property type="match status" value="1"/>
</dbReference>
<protein>
    <submittedName>
        <fullName evidence="2">Putative single-stranded DNA-binding protein</fullName>
    </submittedName>
</protein>
<dbReference type="PROSITE" id="PS50935">
    <property type="entry name" value="SSB"/>
    <property type="match status" value="1"/>
</dbReference>
<dbReference type="GO" id="GO:0003697">
    <property type="term" value="F:single-stranded DNA binding"/>
    <property type="evidence" value="ECO:0007669"/>
    <property type="project" value="InterPro"/>
</dbReference>
<dbReference type="HAMAP" id="MF_00984">
    <property type="entry name" value="SSB"/>
    <property type="match status" value="1"/>
</dbReference>
<keyword evidence="1 2" id="KW-0238">DNA-binding</keyword>